<accession>A0A848FFL5</accession>
<evidence type="ECO:0000256" key="1">
    <source>
        <dbReference type="SAM" id="SignalP"/>
    </source>
</evidence>
<dbReference type="Proteomes" id="UP000574067">
    <property type="component" value="Unassembled WGS sequence"/>
</dbReference>
<dbReference type="AlphaFoldDB" id="A0A848FFL5"/>
<dbReference type="RefSeq" id="WP_169161849.1">
    <property type="nucleotide sequence ID" value="NZ_JABBFW010000014.1"/>
</dbReference>
<keyword evidence="3" id="KW-1185">Reference proteome</keyword>
<name>A0A848FFL5_9BURK</name>
<dbReference type="EMBL" id="JABBFW010000014">
    <property type="protein sequence ID" value="NML16940.1"/>
    <property type="molecule type" value="Genomic_DNA"/>
</dbReference>
<feature type="chain" id="PRO_5032378764" evidence="1">
    <location>
        <begin position="33"/>
        <end position="152"/>
    </location>
</feature>
<keyword evidence="1" id="KW-0732">Signal</keyword>
<reference evidence="2 3" key="1">
    <citation type="submission" date="2020-04" db="EMBL/GenBank/DDBJ databases">
        <title>Azohydromonas sp. isolated from soil.</title>
        <authorList>
            <person name="Dahal R.H."/>
        </authorList>
    </citation>
    <scope>NUCLEOTIDE SEQUENCE [LARGE SCALE GENOMIC DNA]</scope>
    <source>
        <strain evidence="2 3">G-1-1-14</strain>
    </source>
</reference>
<protein>
    <submittedName>
        <fullName evidence="2">Uncharacterized protein</fullName>
    </submittedName>
</protein>
<comment type="caution">
    <text evidence="2">The sequence shown here is derived from an EMBL/GenBank/DDBJ whole genome shotgun (WGS) entry which is preliminary data.</text>
</comment>
<feature type="signal peptide" evidence="1">
    <location>
        <begin position="1"/>
        <end position="32"/>
    </location>
</feature>
<evidence type="ECO:0000313" key="2">
    <source>
        <dbReference type="EMBL" id="NML16940.1"/>
    </source>
</evidence>
<organism evidence="2 3">
    <name type="scientific">Azohydromonas caseinilytica</name>
    <dbReference type="NCBI Taxonomy" id="2728836"/>
    <lineage>
        <taxon>Bacteria</taxon>
        <taxon>Pseudomonadati</taxon>
        <taxon>Pseudomonadota</taxon>
        <taxon>Betaproteobacteria</taxon>
        <taxon>Burkholderiales</taxon>
        <taxon>Sphaerotilaceae</taxon>
        <taxon>Azohydromonas</taxon>
    </lineage>
</organism>
<proteinExistence type="predicted"/>
<sequence>MRLTFRPTLNRLIARLMCWVMLFGWLAGAANACVLQAPLTATAAHAAAHEHAAGEAVHHHHHEATGIAHGHGAFDAEAAPGQEACKSLCDSEQSAVAKASTGDVLSLACPAAATPGSCLILPALAVARVPRPDACTLPAPPPIPIAFLRLTI</sequence>
<evidence type="ECO:0000313" key="3">
    <source>
        <dbReference type="Proteomes" id="UP000574067"/>
    </source>
</evidence>
<gene>
    <name evidence="2" type="ORF">HHL10_18320</name>
</gene>